<dbReference type="RefSeq" id="WP_084561110.1">
    <property type="nucleotide sequence ID" value="NZ_FSRC01000004.1"/>
</dbReference>
<keyword evidence="1" id="KW-0732">Signal</keyword>
<dbReference type="Gene3D" id="2.60.40.10">
    <property type="entry name" value="Immunoglobulins"/>
    <property type="match status" value="1"/>
</dbReference>
<dbReference type="PANTHER" id="PTHR46375:SF3">
    <property type="entry name" value="KELCH REPEAT AND BTB DOMAIN-CONTAINING PROTEIN 13"/>
    <property type="match status" value="1"/>
</dbReference>
<dbReference type="SUPFAM" id="SSF81296">
    <property type="entry name" value="E set domains"/>
    <property type="match status" value="1"/>
</dbReference>
<dbReference type="InterPro" id="IPR015915">
    <property type="entry name" value="Kelch-typ_b-propeller"/>
</dbReference>
<dbReference type="CDD" id="cd00102">
    <property type="entry name" value="IPT"/>
    <property type="match status" value="1"/>
</dbReference>
<dbReference type="PANTHER" id="PTHR46375">
    <property type="entry name" value="KELCH REPEAT AND BTB DOMAIN-CONTAINING PROTEIN 13-RELATED"/>
    <property type="match status" value="1"/>
</dbReference>
<dbReference type="Gene3D" id="2.120.10.80">
    <property type="entry name" value="Kelch-type beta propeller"/>
    <property type="match status" value="1"/>
</dbReference>
<gene>
    <name evidence="3" type="ORF">SAMN05444394_3969</name>
</gene>
<organism evidence="3 4">
    <name type="scientific">Algoriphagus halophilus</name>
    <dbReference type="NCBI Taxonomy" id="226505"/>
    <lineage>
        <taxon>Bacteria</taxon>
        <taxon>Pseudomonadati</taxon>
        <taxon>Bacteroidota</taxon>
        <taxon>Cytophagia</taxon>
        <taxon>Cytophagales</taxon>
        <taxon>Cyclobacteriaceae</taxon>
        <taxon>Algoriphagus</taxon>
    </lineage>
</organism>
<reference evidence="4" key="1">
    <citation type="submission" date="2016-11" db="EMBL/GenBank/DDBJ databases">
        <authorList>
            <person name="Varghese N."/>
            <person name="Submissions S."/>
        </authorList>
    </citation>
    <scope>NUCLEOTIDE SEQUENCE [LARGE SCALE GENOMIC DNA]</scope>
    <source>
        <strain evidence="4">DSM 15292</strain>
    </source>
</reference>
<evidence type="ECO:0000259" key="2">
    <source>
        <dbReference type="Pfam" id="PF01833"/>
    </source>
</evidence>
<dbReference type="EMBL" id="FSRC01000004">
    <property type="protein sequence ID" value="SIO22916.1"/>
    <property type="molecule type" value="Genomic_DNA"/>
</dbReference>
<name>A0A1N6HT51_9BACT</name>
<dbReference type="InterPro" id="IPR014756">
    <property type="entry name" value="Ig_E-set"/>
</dbReference>
<dbReference type="AlphaFoldDB" id="A0A1N6HT51"/>
<dbReference type="Pfam" id="PF01833">
    <property type="entry name" value="TIG"/>
    <property type="match status" value="1"/>
</dbReference>
<keyword evidence="4" id="KW-1185">Reference proteome</keyword>
<sequence length="485" mass="54105">MRKLLSLSMLFMLLLGWACTEEEPETTVLVTEDVLYTSAENVRLLGRLITNQTINAVDHGFYLAEDENFSSPIIISLGTKEGPGRFIGETTGLTNSKTYYAKSFMDLGGEIQFGNVITLNTLSPIIETFSPAFGLVGESMTITGQNFTEDTEVFFGDSKAVITSIEFESRLHLIIPEASDFSVPITVIVQDKTLEFNSNFEYQIGTYELINKFPEAVRLYGNAFYQTNSGLNIGLGTVSKNSFYSKIQQYDIGSNTWKEVSFPGTNRAYGFATKNYLGGGTAGLIPNPYDINFSFYKVTDSGFERLPDLPFASRESIAFENGGNLYVLGGKEGNTSALRRFNSATNTWTNLNDSPVEFSTENAFFVYQNKVYIIGNDAVLWEYTINSDSWESVSTYPGSLGQGYGMGQVIGNKAYVGLYQRNTQVWELDMNTMIWKSKNDIPGLPQEITVAHFEKDGFLYIMRMPDITLAGNFPMNLYKFDPNGF</sequence>
<dbReference type="STRING" id="226505.SAMN05444394_3969"/>
<feature type="domain" description="IPT/TIG" evidence="2">
    <location>
        <begin position="124"/>
        <end position="202"/>
    </location>
</feature>
<dbReference type="Proteomes" id="UP000185221">
    <property type="component" value="Unassembled WGS sequence"/>
</dbReference>
<dbReference type="InterPro" id="IPR013783">
    <property type="entry name" value="Ig-like_fold"/>
</dbReference>
<proteinExistence type="predicted"/>
<evidence type="ECO:0000313" key="3">
    <source>
        <dbReference type="EMBL" id="SIO22916.1"/>
    </source>
</evidence>
<dbReference type="OrthoDB" id="103335at2"/>
<accession>A0A1N6HT51</accession>
<dbReference type="SUPFAM" id="SSF117281">
    <property type="entry name" value="Kelch motif"/>
    <property type="match status" value="1"/>
</dbReference>
<protein>
    <submittedName>
        <fullName evidence="3">IPT/TIG domain-containing protein</fullName>
    </submittedName>
</protein>
<evidence type="ECO:0000313" key="4">
    <source>
        <dbReference type="Proteomes" id="UP000185221"/>
    </source>
</evidence>
<feature type="chain" id="PRO_5012523277" evidence="1">
    <location>
        <begin position="21"/>
        <end position="485"/>
    </location>
</feature>
<evidence type="ECO:0000256" key="1">
    <source>
        <dbReference type="SAM" id="SignalP"/>
    </source>
</evidence>
<feature type="signal peptide" evidence="1">
    <location>
        <begin position="1"/>
        <end position="20"/>
    </location>
</feature>
<dbReference type="InterPro" id="IPR002909">
    <property type="entry name" value="IPT_dom"/>
</dbReference>
<dbReference type="InterPro" id="IPR052392">
    <property type="entry name" value="Kelch-BTB_domain-containing"/>
</dbReference>